<protein>
    <submittedName>
        <fullName evidence="1">DNA-packaging protein gp3</fullName>
    </submittedName>
</protein>
<evidence type="ECO:0000313" key="1">
    <source>
        <dbReference type="EMBL" id="CAB4152993.1"/>
    </source>
</evidence>
<reference evidence="1" key="1">
    <citation type="submission" date="2020-04" db="EMBL/GenBank/DDBJ databases">
        <authorList>
            <person name="Chiriac C."/>
            <person name="Salcher M."/>
            <person name="Ghai R."/>
            <person name="Kavagutti S V."/>
        </authorList>
    </citation>
    <scope>NUCLEOTIDE SEQUENCE</scope>
</reference>
<dbReference type="Gene3D" id="1.10.132.80">
    <property type="match status" value="1"/>
</dbReference>
<accession>A0A6J5N713</accession>
<name>A0A6J5N713_9CAUD</name>
<organism evidence="1">
    <name type="scientific">uncultured Caudovirales phage</name>
    <dbReference type="NCBI Taxonomy" id="2100421"/>
    <lineage>
        <taxon>Viruses</taxon>
        <taxon>Duplodnaviria</taxon>
        <taxon>Heunggongvirae</taxon>
        <taxon>Uroviricota</taxon>
        <taxon>Caudoviricetes</taxon>
        <taxon>Peduoviridae</taxon>
        <taxon>Maltschvirus</taxon>
        <taxon>Maltschvirus maltsch</taxon>
    </lineage>
</organism>
<proteinExistence type="predicted"/>
<sequence length="136" mass="15921">MGRHKAIETPELMLQYFTEYCDYAKNNPIKVHDFVGKDGDEVYRLRERPLTIEGFENYVYNQGVISDLGKYFANTDNAYEDFRTICSHIRKKIRQDQIEGGMAGVYNPSITQRLNSLVEKSENKHEVSEIKITYDR</sequence>
<dbReference type="EMBL" id="LR796573">
    <property type="protein sequence ID" value="CAB4152993.1"/>
    <property type="molecule type" value="Genomic_DNA"/>
</dbReference>
<gene>
    <name evidence="1" type="ORF">UFOVP614_43</name>
</gene>